<sequence>MPSRGRAPNGSSRKRREPECGFTLDGKTCRKRGDHFCARGPRTPWPSAPSCASTPRTNGLAGHSYSRPGSAATSSSRCSGEVTWDPEWESYVRRYQIGWLELACKNGKSELLAADCRDFKVMAAGYDEWSGEPVRQEIVKKTRLDLAPIPQTYRGLTFGMTELMALTKSRGWTHHANPVAEWCFDAVEVRHPPGDADQLRPDKPDRAAVGKRIDAVPTAAMAITRWRELAQKHARSGRMIVR</sequence>
<dbReference type="Proteomes" id="UP000233786">
    <property type="component" value="Unassembled WGS sequence"/>
</dbReference>
<evidence type="ECO:0000313" key="3">
    <source>
        <dbReference type="Proteomes" id="UP000233786"/>
    </source>
</evidence>
<organism evidence="2 3">
    <name type="scientific">Saccharopolyspora spinosa</name>
    <dbReference type="NCBI Taxonomy" id="60894"/>
    <lineage>
        <taxon>Bacteria</taxon>
        <taxon>Bacillati</taxon>
        <taxon>Actinomycetota</taxon>
        <taxon>Actinomycetes</taxon>
        <taxon>Pseudonocardiales</taxon>
        <taxon>Pseudonocardiaceae</taxon>
        <taxon>Saccharopolyspora</taxon>
    </lineage>
</organism>
<accession>A0A2N3Y1S9</accession>
<proteinExistence type="predicted"/>
<reference evidence="2" key="1">
    <citation type="submission" date="2017-12" db="EMBL/GenBank/DDBJ databases">
        <title>Sequencing the genomes of 1000 Actinobacteria strains.</title>
        <authorList>
            <person name="Klenk H.-P."/>
        </authorList>
    </citation>
    <scope>NUCLEOTIDE SEQUENCE [LARGE SCALE GENOMIC DNA]</scope>
    <source>
        <strain evidence="2">DSM 44228</strain>
    </source>
</reference>
<comment type="caution">
    <text evidence="2">The sequence shown here is derived from an EMBL/GenBank/DDBJ whole genome shotgun (WGS) entry which is preliminary data.</text>
</comment>
<evidence type="ECO:0000256" key="1">
    <source>
        <dbReference type="SAM" id="MobiDB-lite"/>
    </source>
</evidence>
<dbReference type="EMBL" id="PJNB01000001">
    <property type="protein sequence ID" value="PKW16801.1"/>
    <property type="molecule type" value="Genomic_DNA"/>
</dbReference>
<gene>
    <name evidence="2" type="ORF">A8926_4689</name>
</gene>
<name>A0A2N3Y1S9_SACSN</name>
<evidence type="ECO:0000313" key="2">
    <source>
        <dbReference type="EMBL" id="PKW16801.1"/>
    </source>
</evidence>
<dbReference type="STRING" id="994479.GCA_000194155_08204"/>
<protein>
    <submittedName>
        <fullName evidence="2">Uncharacterized protein</fullName>
    </submittedName>
</protein>
<dbReference type="RefSeq" id="WP_237710994.1">
    <property type="nucleotide sequence ID" value="NZ_CP061007.1"/>
</dbReference>
<feature type="region of interest" description="Disordered" evidence="1">
    <location>
        <begin position="44"/>
        <end position="78"/>
    </location>
</feature>
<keyword evidence="3" id="KW-1185">Reference proteome</keyword>
<dbReference type="AlphaFoldDB" id="A0A2N3Y1S9"/>
<feature type="region of interest" description="Disordered" evidence="1">
    <location>
        <begin position="1"/>
        <end position="21"/>
    </location>
</feature>